<comment type="caution">
    <text evidence="7">The sequence shown here is derived from an EMBL/GenBank/DDBJ whole genome shotgun (WGS) entry which is preliminary data.</text>
</comment>
<sequence length="400" mass="42334">MSTRISTGMMYNQSVSLMMAKQAKLSHLEQQIATGSKIVSAKDDPVGAGAAVGLDRSLAALDRMKLNAGNVQNRLGVQENTLAQVNDLMARVNDLTIQASNPALSAADKKTLITEVNQIRDGLLSLANSSDGTGRYVFGGTNDGDPPFAKINGKVVYRGDQTQRQVEVGPDTYVQDALPGSEIFMRIPTGDGFVDGTAAATNTGNGVLTNITRDGSDSWNGQAFSIRFTAANQYEVVDGAGNVTGTGTYKAGDDLEVNGVRLRITGAPVAGDSFNVQAASSRDIFDTMDKLVAALDADTGTAAQLAAQQNQLQSALRDVARASERMIDSRAAGGAQLKALDNAADMREANGVTLKTTLSQMRDLDYADALSQYQLQSTALQAAQTIFSQMQSMSLFNKIR</sequence>
<comment type="similarity">
    <text evidence="3">Belongs to the bacterial flagellin family.</text>
</comment>
<proteinExistence type="inferred from homology"/>
<evidence type="ECO:0000256" key="4">
    <source>
        <dbReference type="ARBA" id="ARBA00022525"/>
    </source>
</evidence>
<protein>
    <submittedName>
        <fullName evidence="7">Flagellar biosynthesis protein FlgL</fullName>
    </submittedName>
</protein>
<dbReference type="InterPro" id="IPR001492">
    <property type="entry name" value="Flagellin"/>
</dbReference>
<dbReference type="GO" id="GO:0071973">
    <property type="term" value="P:bacterial-type flagellum-dependent cell motility"/>
    <property type="evidence" value="ECO:0007669"/>
    <property type="project" value="InterPro"/>
</dbReference>
<dbReference type="SUPFAM" id="SSF64518">
    <property type="entry name" value="Phase 1 flagellin"/>
    <property type="match status" value="1"/>
</dbReference>
<evidence type="ECO:0000313" key="8">
    <source>
        <dbReference type="Proteomes" id="UP000051757"/>
    </source>
</evidence>
<evidence type="ECO:0000256" key="3">
    <source>
        <dbReference type="ARBA" id="ARBA00005709"/>
    </source>
</evidence>
<name>A0A0R0ASL3_9GAMM</name>
<dbReference type="Proteomes" id="UP000051757">
    <property type="component" value="Unassembled WGS sequence"/>
</dbReference>
<organism evidence="7 8">
    <name type="scientific">Stenotrophomonas beteli</name>
    <dbReference type="NCBI Taxonomy" id="3384461"/>
    <lineage>
        <taxon>Bacteria</taxon>
        <taxon>Pseudomonadati</taxon>
        <taxon>Pseudomonadota</taxon>
        <taxon>Gammaproteobacteria</taxon>
        <taxon>Lysobacterales</taxon>
        <taxon>Lysobacteraceae</taxon>
        <taxon>Stenotrophomonas</taxon>
        <taxon>Stenotrophomonas maltophilia group</taxon>
    </lineage>
</organism>
<dbReference type="GO" id="GO:0005576">
    <property type="term" value="C:extracellular region"/>
    <property type="evidence" value="ECO:0007669"/>
    <property type="project" value="UniProtKB-SubCell"/>
</dbReference>
<dbReference type="NCBIfam" id="TIGR02550">
    <property type="entry name" value="flagell_flgL"/>
    <property type="match status" value="1"/>
</dbReference>
<dbReference type="EMBL" id="LLXV01000076">
    <property type="protein sequence ID" value="KRG47657.1"/>
    <property type="molecule type" value="Genomic_DNA"/>
</dbReference>
<accession>A0A0R0ASL3</accession>
<evidence type="ECO:0000259" key="6">
    <source>
        <dbReference type="Pfam" id="PF00669"/>
    </source>
</evidence>
<dbReference type="OrthoDB" id="9768249at2"/>
<dbReference type="GO" id="GO:0009424">
    <property type="term" value="C:bacterial-type flagellum hook"/>
    <property type="evidence" value="ECO:0007669"/>
    <property type="project" value="InterPro"/>
</dbReference>
<keyword evidence="7" id="KW-0282">Flagellum</keyword>
<dbReference type="GO" id="GO:0005198">
    <property type="term" value="F:structural molecule activity"/>
    <property type="evidence" value="ECO:0007669"/>
    <property type="project" value="InterPro"/>
</dbReference>
<evidence type="ECO:0000256" key="2">
    <source>
        <dbReference type="ARBA" id="ARBA00004613"/>
    </source>
</evidence>
<evidence type="ECO:0000313" key="7">
    <source>
        <dbReference type="EMBL" id="KRG47657.1"/>
    </source>
</evidence>
<keyword evidence="5" id="KW-0975">Bacterial flagellum</keyword>
<keyword evidence="8" id="KW-1185">Reference proteome</keyword>
<gene>
    <name evidence="7" type="ORF">ARC23_18715</name>
</gene>
<keyword evidence="7" id="KW-0969">Cilium</keyword>
<comment type="subcellular location">
    <subcellularLocation>
        <location evidence="1">Bacterial flagellum</location>
    </subcellularLocation>
    <subcellularLocation>
        <location evidence="2">Secreted</location>
    </subcellularLocation>
</comment>
<dbReference type="Pfam" id="PF00669">
    <property type="entry name" value="Flagellin_N"/>
    <property type="match status" value="1"/>
</dbReference>
<dbReference type="Gene3D" id="1.20.1330.10">
    <property type="entry name" value="f41 fragment of flagellin, N-terminal domain"/>
    <property type="match status" value="2"/>
</dbReference>
<dbReference type="InterPro" id="IPR013384">
    <property type="entry name" value="Flagell_FlgL"/>
</dbReference>
<keyword evidence="7" id="KW-0966">Cell projection</keyword>
<keyword evidence="4" id="KW-0964">Secreted</keyword>
<evidence type="ECO:0000256" key="5">
    <source>
        <dbReference type="ARBA" id="ARBA00023143"/>
    </source>
</evidence>
<reference evidence="7 8" key="1">
    <citation type="journal article" date="2016" name="Front. Microbiol.">
        <title>Genome Sequence of Type Strains of Genus Stenotrophomonas.</title>
        <authorList>
            <person name="Patil P.P."/>
            <person name="Midha S."/>
            <person name="Kumar S."/>
            <person name="Patil P.B."/>
        </authorList>
    </citation>
    <scope>NUCLEOTIDE SEQUENCE [LARGE SCALE GENOMIC DNA]</scope>
    <source>
        <strain evidence="7 8">LMG 978</strain>
    </source>
</reference>
<dbReference type="PANTHER" id="PTHR42792:SF1">
    <property type="entry name" value="FLAGELLAR HOOK-ASSOCIATED PROTEIN 3"/>
    <property type="match status" value="1"/>
</dbReference>
<dbReference type="InterPro" id="IPR001029">
    <property type="entry name" value="Flagellin_N"/>
</dbReference>
<evidence type="ECO:0000256" key="1">
    <source>
        <dbReference type="ARBA" id="ARBA00004365"/>
    </source>
</evidence>
<feature type="domain" description="Flagellin N-terminal" evidence="6">
    <location>
        <begin position="5"/>
        <end position="142"/>
    </location>
</feature>
<dbReference type="AlphaFoldDB" id="A0A0R0ASL3"/>
<dbReference type="PANTHER" id="PTHR42792">
    <property type="entry name" value="FLAGELLIN"/>
    <property type="match status" value="1"/>
</dbReference>